<evidence type="ECO:0000313" key="8">
    <source>
        <dbReference type="Proteomes" id="UP000780801"/>
    </source>
</evidence>
<evidence type="ECO:0000256" key="1">
    <source>
        <dbReference type="ARBA" id="ARBA00007992"/>
    </source>
</evidence>
<gene>
    <name evidence="7" type="ORF">BGW38_001084</name>
</gene>
<dbReference type="AlphaFoldDB" id="A0A9P6FTX7"/>
<proteinExistence type="inferred from homology"/>
<evidence type="ECO:0000313" key="7">
    <source>
        <dbReference type="EMBL" id="KAF9581778.1"/>
    </source>
</evidence>
<dbReference type="SUPFAM" id="SSF51905">
    <property type="entry name" value="FAD/NAD(P)-binding domain"/>
    <property type="match status" value="1"/>
</dbReference>
<comment type="caution">
    <text evidence="7">The sequence shown here is derived from an EMBL/GenBank/DDBJ whole genome shotgun (WGS) entry which is preliminary data.</text>
</comment>
<reference evidence="7" key="1">
    <citation type="journal article" date="2020" name="Fungal Divers.">
        <title>Resolving the Mortierellaceae phylogeny through synthesis of multi-gene phylogenetics and phylogenomics.</title>
        <authorList>
            <person name="Vandepol N."/>
            <person name="Liber J."/>
            <person name="Desiro A."/>
            <person name="Na H."/>
            <person name="Kennedy M."/>
            <person name="Barry K."/>
            <person name="Grigoriev I.V."/>
            <person name="Miller A.N."/>
            <person name="O'Donnell K."/>
            <person name="Stajich J.E."/>
            <person name="Bonito G."/>
        </authorList>
    </citation>
    <scope>NUCLEOTIDE SEQUENCE</scope>
    <source>
        <strain evidence="7">KOD1015</strain>
    </source>
</reference>
<sequence>MASTQLHQRRPPSTTDQDQITPGNEPEQPLKVIIVGSGIGGLITAIMLDRAGIDYVILEKRPQHSTIGSAIAFTAVVLRVLDQLGLYEDIHAISKDFSQTRITMADGREIGILDGLFTQERYGYYNAIMARPDLMNALLSRVAPNKIHMGKKVLEVTEHPDGQTKNDPAGMVTVRCSDNRHVFFFFRYQAHLVIGCDGAYSAVRQRMYQILKEKGVNVPKADFAPFRFDMHCVVGVSKPLDPEVYPTLKKPYCEFEVILGNDLSYNIWLMPLNNNRISWMINGKMFTPKANNREEAKRQLEENFKASEWGEEAAEELCNMVRDFACPYNNTTIGDLIDNTPKTVISKVMLEDKMFETWHSDRIVLLGDGGQGATQAILDAVVLVDLLHELPSNSAKDISNALKRYQSKRFETAKAAVSASRQGGYLFSEKGWFMDLLRAFTFKYMPRWLYMMTSDRIQASRPILSFLPPVPDRGSVKAI</sequence>
<dbReference type="Gene3D" id="3.50.50.60">
    <property type="entry name" value="FAD/NAD(P)-binding domain"/>
    <property type="match status" value="1"/>
</dbReference>
<keyword evidence="8" id="KW-1185">Reference proteome</keyword>
<evidence type="ECO:0000259" key="6">
    <source>
        <dbReference type="Pfam" id="PF01494"/>
    </source>
</evidence>
<dbReference type="OrthoDB" id="9993796at2759"/>
<dbReference type="InterPro" id="IPR036188">
    <property type="entry name" value="FAD/NAD-bd_sf"/>
</dbReference>
<dbReference type="Proteomes" id="UP000780801">
    <property type="component" value="Unassembled WGS sequence"/>
</dbReference>
<protein>
    <recommendedName>
        <fullName evidence="6">FAD-binding domain-containing protein</fullName>
    </recommendedName>
</protein>
<dbReference type="PANTHER" id="PTHR47356">
    <property type="entry name" value="FAD-DEPENDENT MONOOXYGENASE ASQG-RELATED"/>
    <property type="match status" value="1"/>
</dbReference>
<evidence type="ECO:0000256" key="2">
    <source>
        <dbReference type="ARBA" id="ARBA00022630"/>
    </source>
</evidence>
<feature type="domain" description="FAD-binding" evidence="6">
    <location>
        <begin position="31"/>
        <end position="419"/>
    </location>
</feature>
<dbReference type="Pfam" id="PF01494">
    <property type="entry name" value="FAD_binding_3"/>
    <property type="match status" value="1"/>
</dbReference>
<comment type="similarity">
    <text evidence="1">Belongs to the paxM FAD-dependent monooxygenase family.</text>
</comment>
<keyword evidence="4" id="KW-0560">Oxidoreductase</keyword>
<evidence type="ECO:0000256" key="5">
    <source>
        <dbReference type="SAM" id="MobiDB-lite"/>
    </source>
</evidence>
<evidence type="ECO:0000256" key="4">
    <source>
        <dbReference type="ARBA" id="ARBA00023002"/>
    </source>
</evidence>
<dbReference type="InterPro" id="IPR002938">
    <property type="entry name" value="FAD-bd"/>
</dbReference>
<dbReference type="PANTHER" id="PTHR47356:SF2">
    <property type="entry name" value="FAD-BINDING DOMAIN-CONTAINING PROTEIN-RELATED"/>
    <property type="match status" value="1"/>
</dbReference>
<feature type="region of interest" description="Disordered" evidence="5">
    <location>
        <begin position="1"/>
        <end position="27"/>
    </location>
</feature>
<feature type="compositionally biased region" description="Polar residues" evidence="5">
    <location>
        <begin position="1"/>
        <end position="22"/>
    </location>
</feature>
<keyword evidence="2" id="KW-0285">Flavoprotein</keyword>
<keyword evidence="3" id="KW-0274">FAD</keyword>
<dbReference type="PRINTS" id="PR00420">
    <property type="entry name" value="RNGMNOXGNASE"/>
</dbReference>
<dbReference type="GO" id="GO:0004497">
    <property type="term" value="F:monooxygenase activity"/>
    <property type="evidence" value="ECO:0007669"/>
    <property type="project" value="InterPro"/>
</dbReference>
<organism evidence="7 8">
    <name type="scientific">Lunasporangiospora selenospora</name>
    <dbReference type="NCBI Taxonomy" id="979761"/>
    <lineage>
        <taxon>Eukaryota</taxon>
        <taxon>Fungi</taxon>
        <taxon>Fungi incertae sedis</taxon>
        <taxon>Mucoromycota</taxon>
        <taxon>Mortierellomycotina</taxon>
        <taxon>Mortierellomycetes</taxon>
        <taxon>Mortierellales</taxon>
        <taxon>Mortierellaceae</taxon>
        <taxon>Lunasporangiospora</taxon>
    </lineage>
</organism>
<evidence type="ECO:0000256" key="3">
    <source>
        <dbReference type="ARBA" id="ARBA00022827"/>
    </source>
</evidence>
<dbReference type="InterPro" id="IPR050562">
    <property type="entry name" value="FAD_mOase_fung"/>
</dbReference>
<name>A0A9P6FTX7_9FUNG</name>
<dbReference type="GO" id="GO:0071949">
    <property type="term" value="F:FAD binding"/>
    <property type="evidence" value="ECO:0007669"/>
    <property type="project" value="InterPro"/>
</dbReference>
<accession>A0A9P6FTX7</accession>
<dbReference type="EMBL" id="JAABOA010001325">
    <property type="protein sequence ID" value="KAF9581778.1"/>
    <property type="molecule type" value="Genomic_DNA"/>
</dbReference>